<evidence type="ECO:0000313" key="1">
    <source>
        <dbReference type="EMBL" id="MBD1434949.1"/>
    </source>
</evidence>
<sequence length="166" mass="19536">MIDELRHIQDFIFRALGLPIAGITEDKECKEYDGYNFQIGSFKIKFRNAKVTPKKIGQFVTLWRRNAEKQTEPFHINDDLDFYMITTHNNERFGFFFFPKHVLGLHQILTENGKIGKRGFRIYPDWDTPVNEQARAAKAWQTTYFIDLTDDSNTAIEKLNVLIQDK</sequence>
<organism evidence="1 2">
    <name type="scientific">Sphingobacterium micropteri</name>
    <dbReference type="NCBI Taxonomy" id="2763501"/>
    <lineage>
        <taxon>Bacteria</taxon>
        <taxon>Pseudomonadati</taxon>
        <taxon>Bacteroidota</taxon>
        <taxon>Sphingobacteriia</taxon>
        <taxon>Sphingobacteriales</taxon>
        <taxon>Sphingobacteriaceae</taxon>
        <taxon>Sphingobacterium</taxon>
    </lineage>
</organism>
<dbReference type="Proteomes" id="UP000602759">
    <property type="component" value="Unassembled WGS sequence"/>
</dbReference>
<dbReference type="PIRSF" id="PIRSF032285">
    <property type="entry name" value="UCP032285"/>
    <property type="match status" value="1"/>
</dbReference>
<accession>A0ABR7YUD9</accession>
<dbReference type="RefSeq" id="WP_190995801.1">
    <property type="nucleotide sequence ID" value="NZ_JACOIK010000016.1"/>
</dbReference>
<dbReference type="Pfam" id="PF08877">
    <property type="entry name" value="MepB-like"/>
    <property type="match status" value="1"/>
</dbReference>
<dbReference type="InterPro" id="IPR038231">
    <property type="entry name" value="MepB-like_sf"/>
</dbReference>
<name>A0ABR7YUD9_9SPHI</name>
<keyword evidence="2" id="KW-1185">Reference proteome</keyword>
<comment type="caution">
    <text evidence="1">The sequence shown here is derived from an EMBL/GenBank/DDBJ whole genome shotgun (WGS) entry which is preliminary data.</text>
</comment>
<dbReference type="InterPro" id="IPR011235">
    <property type="entry name" value="MepB-like"/>
</dbReference>
<gene>
    <name evidence="1" type="ORF">H8B06_19165</name>
</gene>
<evidence type="ECO:0000313" key="2">
    <source>
        <dbReference type="Proteomes" id="UP000602759"/>
    </source>
</evidence>
<proteinExistence type="predicted"/>
<reference evidence="1 2" key="1">
    <citation type="submission" date="2020-08" db="EMBL/GenBank/DDBJ databases">
        <title>Sphingobacterium sp. DN00404 isolated from aquaculture water.</title>
        <authorList>
            <person name="Zhang M."/>
        </authorList>
    </citation>
    <scope>NUCLEOTIDE SEQUENCE [LARGE SCALE GENOMIC DNA]</scope>
    <source>
        <strain evidence="1 2">DN00404</strain>
    </source>
</reference>
<dbReference type="Gene3D" id="3.40.1350.140">
    <property type="entry name" value="MepB-like"/>
    <property type="match status" value="1"/>
</dbReference>
<protein>
    <submittedName>
        <fullName evidence="1">MepB family protein</fullName>
    </submittedName>
</protein>
<dbReference type="EMBL" id="JACOIK010000016">
    <property type="protein sequence ID" value="MBD1434949.1"/>
    <property type="molecule type" value="Genomic_DNA"/>
</dbReference>